<dbReference type="EMBL" id="JBGOSP010000017">
    <property type="protein sequence ID" value="MFA3840529.1"/>
    <property type="molecule type" value="Genomic_DNA"/>
</dbReference>
<keyword evidence="2" id="KW-1185">Reference proteome</keyword>
<gene>
    <name evidence="1" type="ORF">ACEG43_30800</name>
</gene>
<proteinExistence type="predicted"/>
<dbReference type="RefSeq" id="WP_372565060.1">
    <property type="nucleotide sequence ID" value="NZ_JBGOSP010000017.1"/>
</dbReference>
<accession>A0ABV4SSE5</accession>
<reference evidence="1 2" key="1">
    <citation type="submission" date="2024-08" db="EMBL/GenBank/DDBJ databases">
        <title>Genome sequence of Streptomyces aureus CACIA-1.46HGO.</title>
        <authorList>
            <person name="Evangelista-Martinez Z."/>
        </authorList>
    </citation>
    <scope>NUCLEOTIDE SEQUENCE [LARGE SCALE GENOMIC DNA]</scope>
    <source>
        <strain evidence="1 2">CACIA-1.46HGO</strain>
    </source>
</reference>
<organism evidence="1 2">
    <name type="scientific">Streptomyces aureus</name>
    <dbReference type="NCBI Taxonomy" id="193461"/>
    <lineage>
        <taxon>Bacteria</taxon>
        <taxon>Bacillati</taxon>
        <taxon>Actinomycetota</taxon>
        <taxon>Actinomycetes</taxon>
        <taxon>Kitasatosporales</taxon>
        <taxon>Streptomycetaceae</taxon>
        <taxon>Streptomyces</taxon>
    </lineage>
</organism>
<dbReference type="Proteomes" id="UP001571476">
    <property type="component" value="Unassembled WGS sequence"/>
</dbReference>
<name>A0ABV4SSE5_9ACTN</name>
<evidence type="ECO:0000313" key="1">
    <source>
        <dbReference type="EMBL" id="MFA3840529.1"/>
    </source>
</evidence>
<evidence type="ECO:0000313" key="2">
    <source>
        <dbReference type="Proteomes" id="UP001571476"/>
    </source>
</evidence>
<evidence type="ECO:0008006" key="3">
    <source>
        <dbReference type="Google" id="ProtNLM"/>
    </source>
</evidence>
<protein>
    <recommendedName>
        <fullName evidence="3">Transposase</fullName>
    </recommendedName>
</protein>
<comment type="caution">
    <text evidence="1">The sequence shown here is derived from an EMBL/GenBank/DDBJ whole genome shotgun (WGS) entry which is preliminary data.</text>
</comment>
<sequence length="49" mass="5519">MLLRLTYLTVTNAYAALRLLPTSDRAKDAEILLCITRSPAWNGNSARRK</sequence>